<dbReference type="InterPro" id="IPR000917">
    <property type="entry name" value="Sulfatase_N"/>
</dbReference>
<dbReference type="EMBL" id="LR589064">
    <property type="protein sequence ID" value="VTO95060.1"/>
    <property type="molecule type" value="Genomic_DNA"/>
</dbReference>
<evidence type="ECO:0000256" key="3">
    <source>
        <dbReference type="ARBA" id="ARBA00022801"/>
    </source>
</evidence>
<dbReference type="InterPro" id="IPR024607">
    <property type="entry name" value="Sulfatase_CS"/>
</dbReference>
<gene>
    <name evidence="6" type="primary">atsA_1</name>
    <name evidence="6" type="ORF">BIN_B_00538</name>
</gene>
<dbReference type="AlphaFoldDB" id="A0A653EDW0"/>
<evidence type="ECO:0000256" key="1">
    <source>
        <dbReference type="ARBA" id="ARBA00008779"/>
    </source>
</evidence>
<proteinExistence type="inferred from homology"/>
<dbReference type="FunFam" id="3.40.720.10:FF:000038">
    <property type="entry name" value="Arylsulfatase AtsA"/>
    <property type="match status" value="1"/>
</dbReference>
<dbReference type="PANTHER" id="PTHR42693">
    <property type="entry name" value="ARYLSULFATASE FAMILY MEMBER"/>
    <property type="match status" value="1"/>
</dbReference>
<dbReference type="PANTHER" id="PTHR42693:SF43">
    <property type="entry name" value="BLL2667 PROTEIN"/>
    <property type="match status" value="1"/>
</dbReference>
<evidence type="ECO:0000259" key="5">
    <source>
        <dbReference type="Pfam" id="PF00884"/>
    </source>
</evidence>
<dbReference type="RefSeq" id="WP_204804001.1">
    <property type="nucleotide sequence ID" value="NZ_CAJMWM010000001.1"/>
</dbReference>
<dbReference type="GO" id="GO:0016787">
    <property type="term" value="F:hydrolase activity"/>
    <property type="evidence" value="ECO:0007669"/>
    <property type="project" value="UniProtKB-KW"/>
</dbReference>
<dbReference type="Gene3D" id="3.40.720.10">
    <property type="entry name" value="Alkaline Phosphatase, subunit A"/>
    <property type="match status" value="1"/>
</dbReference>
<keyword evidence="2" id="KW-0479">Metal-binding</keyword>
<organism evidence="6">
    <name type="scientific">Mycobacterium riyadhense</name>
    <dbReference type="NCBI Taxonomy" id="486698"/>
    <lineage>
        <taxon>Bacteria</taxon>
        <taxon>Bacillati</taxon>
        <taxon>Actinomycetota</taxon>
        <taxon>Actinomycetes</taxon>
        <taxon>Mycobacteriales</taxon>
        <taxon>Mycobacteriaceae</taxon>
        <taxon>Mycobacterium</taxon>
    </lineage>
</organism>
<comment type="similarity">
    <text evidence="1">Belongs to the sulfatase family.</text>
</comment>
<reference evidence="6" key="1">
    <citation type="submission" date="2019-05" db="EMBL/GenBank/DDBJ databases">
        <authorList>
            <person name="Naeem R."/>
            <person name="Antony C."/>
            <person name="Guan Q."/>
        </authorList>
    </citation>
    <scope>NUCLEOTIDE SEQUENCE</scope>
    <source>
        <strain evidence="6">2</strain>
    </source>
</reference>
<name>A0A653EDW0_9MYCO</name>
<accession>A0A653EDW0</accession>
<dbReference type="InterPro" id="IPR017850">
    <property type="entry name" value="Alkaline_phosphatase_core_sf"/>
</dbReference>
<feature type="domain" description="Sulfatase N-terminal" evidence="5">
    <location>
        <begin position="211"/>
        <end position="633"/>
    </location>
</feature>
<dbReference type="SUPFAM" id="SSF53649">
    <property type="entry name" value="Alkaline phosphatase-like"/>
    <property type="match status" value="1"/>
</dbReference>
<evidence type="ECO:0000256" key="2">
    <source>
        <dbReference type="ARBA" id="ARBA00022723"/>
    </source>
</evidence>
<sequence length="972" mass="105470">MGEENALVIVAGYQDLEAARHDFENLTGGATAKTVPLQDAMLVGKDAQGERVVLDSGNRLARKGAVWGAGAGLALGLFSPVSLATAAFGAATGALAGSVVNKRVKGGVADKIGEVMAAGSAVIIAVTPASGRLAVEQTLAGSPMKSVAEMSHSTLRSFGGALREAMDKFNPDRTKLPIPQRNFGGTIGRTTADSVGDWTIVPGANAPDGAPNVLIVLIDDAGFGGPDTFGGGIRTPTLSRVAQNGLAYNRFHVTAVCSPTRAALLTGRNHHRVGFGSVCEFPGPYPGYSTVKPRSCAALPRILRDNGYVTGAFGKWHLTPDNVQGAAGPFDNWPLGWGFDHYWGFPSGAAGQYDPIISQDNSVLGIPEGRDGKPYFFPDDLTDKAIEWLHTVRAQNATKPWMMYYSTGATHAPHHVFKEWADKYQGQFDEGWDVYRRKTFERQKQLGIIPPDAELTERPDLFPAWDSLSETQKKLFARQMEVFAGFSENADWNVGRVLDAIEELGESDNTLVFYIWGDNGASMEGTNTGSFNEMTFLNGLDLDADKQLALIEQYGGIEALGNEFTAPHFASAWAHANNTPFQWGKQMASHLGGTRDPMVVAWPARIRPDGVLGVRSQFTHCIDIAPTVLEAIGLPEPTSVDGFEQEPMDGTSFVHTFDPSVAAAAEDRHTVQYFENFGSRAMYKDGWWACARLDKAPWDLSPETMQRFAPGNYDPDDDVWELYYLPDDFSQAKNLAAEHPDKVAELKELWWQEAEKNRVLPLFGGLAVMFGDLPPLPTTARFSFPGGVQNIQRGMIPRIFGRSYAIEARLQVPDDGAEGVIVANADFMGGFALWVDEGRLLHHTYSFLGIETYRQVSTEPIPTGDITVRMLFESEQPVVGSGGRVTLWADDRLIGEGELPQTVSLAFTSYAGLDVGRDNGLVVDRDYEDKAPYVFTGTVKEVVFDLKPLPLDAERALHEHASVQAVGQGAAG</sequence>
<keyword evidence="4" id="KW-0106">Calcium</keyword>
<evidence type="ECO:0000256" key="4">
    <source>
        <dbReference type="ARBA" id="ARBA00022837"/>
    </source>
</evidence>
<dbReference type="InterPro" id="IPR009200">
    <property type="entry name" value="DUF1269_membrane"/>
</dbReference>
<protein>
    <submittedName>
        <fullName evidence="6">Arylsulfatase</fullName>
    </submittedName>
</protein>
<evidence type="ECO:0000313" key="6">
    <source>
        <dbReference type="EMBL" id="VTO95060.1"/>
    </source>
</evidence>
<dbReference type="GO" id="GO:0046872">
    <property type="term" value="F:metal ion binding"/>
    <property type="evidence" value="ECO:0007669"/>
    <property type="project" value="UniProtKB-KW"/>
</dbReference>
<dbReference type="Pfam" id="PF00884">
    <property type="entry name" value="Sulfatase"/>
    <property type="match status" value="1"/>
</dbReference>
<keyword evidence="3" id="KW-0378">Hydrolase</keyword>
<dbReference type="Gene3D" id="3.30.1120.10">
    <property type="match status" value="1"/>
</dbReference>
<dbReference type="InterPro" id="IPR050738">
    <property type="entry name" value="Sulfatase"/>
</dbReference>
<dbReference type="PROSITE" id="PS00523">
    <property type="entry name" value="SULFATASE_1"/>
    <property type="match status" value="1"/>
</dbReference>
<dbReference type="CDD" id="cd16025">
    <property type="entry name" value="PAS_like"/>
    <property type="match status" value="1"/>
</dbReference>
<dbReference type="Pfam" id="PF06897">
    <property type="entry name" value="DUF1269"/>
    <property type="match status" value="1"/>
</dbReference>